<dbReference type="InterPro" id="IPR015073">
    <property type="entry name" value="DUF1883"/>
</dbReference>
<dbReference type="RefSeq" id="WP_043491656.1">
    <property type="nucleotide sequence ID" value="NZ_CAUEKE010000005.1"/>
</dbReference>
<dbReference type="Pfam" id="PF08980">
    <property type="entry name" value="DUF1883"/>
    <property type="match status" value="1"/>
</dbReference>
<dbReference type="InterPro" id="IPR036488">
    <property type="entry name" value="DUF1883-like_sf"/>
</dbReference>
<proteinExistence type="predicted"/>
<evidence type="ECO:0000313" key="3">
    <source>
        <dbReference type="Proteomes" id="UP000254821"/>
    </source>
</evidence>
<dbReference type="Proteomes" id="UP000254821">
    <property type="component" value="Unassembled WGS sequence"/>
</dbReference>
<protein>
    <submittedName>
        <fullName evidence="2">Domain of uncharacterized function (DUF1883)</fullName>
    </submittedName>
</protein>
<dbReference type="Gene3D" id="4.10.1210.10">
    <property type="entry name" value="Atu1913-like"/>
    <property type="match status" value="1"/>
</dbReference>
<organism evidence="2 3">
    <name type="scientific">Hafnia alvei</name>
    <dbReference type="NCBI Taxonomy" id="569"/>
    <lineage>
        <taxon>Bacteria</taxon>
        <taxon>Pseudomonadati</taxon>
        <taxon>Pseudomonadota</taxon>
        <taxon>Gammaproteobacteria</taxon>
        <taxon>Enterobacterales</taxon>
        <taxon>Hafniaceae</taxon>
        <taxon>Hafnia</taxon>
    </lineage>
</organism>
<gene>
    <name evidence="2" type="ORF">NCTC8105_01275</name>
</gene>
<evidence type="ECO:0000313" key="2">
    <source>
        <dbReference type="EMBL" id="STQ79205.1"/>
    </source>
</evidence>
<feature type="domain" description="DUF1883" evidence="1">
    <location>
        <begin position="8"/>
        <end position="80"/>
    </location>
</feature>
<name>A0A377PFY1_HAFAL</name>
<dbReference type="SUPFAM" id="SSF141099">
    <property type="entry name" value="Atu1913-like"/>
    <property type="match status" value="1"/>
</dbReference>
<sequence length="91" mass="10359">MKQTQFYLTTHTYVEVICSEPANVLLINKKHYAHFCQDSWAEYHGGFFTHFPVIIEVPYDGIWNVVVDTHTSGCSPPEVNISILSGDKTIK</sequence>
<dbReference type="AlphaFoldDB" id="A0A377PFY1"/>
<dbReference type="EMBL" id="UGHP01000001">
    <property type="protein sequence ID" value="STQ79205.1"/>
    <property type="molecule type" value="Genomic_DNA"/>
</dbReference>
<evidence type="ECO:0000259" key="1">
    <source>
        <dbReference type="Pfam" id="PF08980"/>
    </source>
</evidence>
<reference evidence="2 3" key="1">
    <citation type="submission" date="2018-06" db="EMBL/GenBank/DDBJ databases">
        <authorList>
            <consortium name="Pathogen Informatics"/>
            <person name="Doyle S."/>
        </authorList>
    </citation>
    <scope>NUCLEOTIDE SEQUENCE [LARGE SCALE GENOMIC DNA]</scope>
    <source>
        <strain evidence="2 3">NCTC8105</strain>
    </source>
</reference>
<accession>A0A377PFY1</accession>